<reference evidence="2" key="1">
    <citation type="submission" date="2018-04" db="EMBL/GenBank/DDBJ databases">
        <title>Genomes of the Obligate Erwinia dacicola and Facultative Enterobacter sp. OLF Endosymbionts of the Olive Fruit fly, Bactrocera oleae.</title>
        <authorList>
            <person name="Estes A.M."/>
            <person name="Hearn D.J."/>
            <person name="Agarwal S."/>
            <person name="Pierson E.A."/>
            <person name="Dunning-Hotopp J.C."/>
        </authorList>
    </citation>
    <scope>NUCLEOTIDE SEQUENCE [LARGE SCALE GENOMIC DNA]</scope>
    <source>
        <strain evidence="2">Oroville</strain>
    </source>
</reference>
<dbReference type="Pfam" id="PF13276">
    <property type="entry name" value="HTH_21"/>
    <property type="match status" value="1"/>
</dbReference>
<accession>A0A328TKH1</accession>
<organism evidence="2 3">
    <name type="scientific">Candidatus Erwinia dacicola</name>
    <dbReference type="NCBI Taxonomy" id="252393"/>
    <lineage>
        <taxon>Bacteria</taxon>
        <taxon>Pseudomonadati</taxon>
        <taxon>Pseudomonadota</taxon>
        <taxon>Gammaproteobacteria</taxon>
        <taxon>Enterobacterales</taxon>
        <taxon>Erwiniaceae</taxon>
        <taxon>Erwinia</taxon>
    </lineage>
</organism>
<protein>
    <submittedName>
        <fullName evidence="2">HTH-like domain protein</fullName>
    </submittedName>
</protein>
<sequence>MELDTLKKAKEIIRKDPGISVNTLTNREKTKIVDALRETYPLAELLSVLTLARSSYFYHRAALRAGDKYVTVHTTMAEVFNGNYGCYGYRCLHAMLRQEGLRLCGKVVRRLMAEEQPVVSRSRRQRYKAPRPTIYSPEILKRRSLIKNG</sequence>
<proteinExistence type="predicted"/>
<evidence type="ECO:0000259" key="1">
    <source>
        <dbReference type="Pfam" id="PF13276"/>
    </source>
</evidence>
<evidence type="ECO:0000313" key="3">
    <source>
        <dbReference type="Proteomes" id="UP000244334"/>
    </source>
</evidence>
<dbReference type="EMBL" id="LJAM02000199">
    <property type="protein sequence ID" value="RAP71117.1"/>
    <property type="molecule type" value="Genomic_DNA"/>
</dbReference>
<evidence type="ECO:0000313" key="2">
    <source>
        <dbReference type="EMBL" id="RAP71117.1"/>
    </source>
</evidence>
<comment type="caution">
    <text evidence="2">The sequence shown here is derived from an EMBL/GenBank/DDBJ whole genome shotgun (WGS) entry which is preliminary data.</text>
</comment>
<keyword evidence="3" id="KW-1185">Reference proteome</keyword>
<dbReference type="InterPro" id="IPR025948">
    <property type="entry name" value="HTH-like_dom"/>
</dbReference>
<feature type="domain" description="HTH-like" evidence="1">
    <location>
        <begin position="76"/>
        <end position="124"/>
    </location>
</feature>
<name>A0A328TKH1_9GAMM</name>
<dbReference type="Proteomes" id="UP000244334">
    <property type="component" value="Unassembled WGS sequence"/>
</dbReference>
<dbReference type="AlphaFoldDB" id="A0A328TKH1"/>
<gene>
    <name evidence="2" type="ORF">ACZ87_02069</name>
</gene>